<protein>
    <submittedName>
        <fullName evidence="1">Uncharacterized protein</fullName>
    </submittedName>
</protein>
<proteinExistence type="predicted"/>
<dbReference type="RefSeq" id="WP_090729532.1">
    <property type="nucleotide sequence ID" value="NZ_FOOU01000014.1"/>
</dbReference>
<gene>
    <name evidence="1" type="ORF">SAMN05216175_1148</name>
</gene>
<dbReference type="EMBL" id="FOOU01000014">
    <property type="protein sequence ID" value="SFG79760.1"/>
    <property type="molecule type" value="Genomic_DNA"/>
</dbReference>
<dbReference type="PROSITE" id="PS51257">
    <property type="entry name" value="PROKAR_LIPOPROTEIN"/>
    <property type="match status" value="1"/>
</dbReference>
<sequence>MKTQTGALYRSCGLFLLISLPILMLVQGCTTSGHFQVSGTTPSAFRPSTAYNTKAKEFIVAYLREIPGKGAEVRVKTFDINGKGLGMELEPFGTSNHNALGRPALAYSPKSDLFILAVPAVTTSGTGHEVLIRFLDSKGAAVGKQLSLFSDQAWTYYDGDGVGSLHVTYNSLINEFLVTVQRTVQGVYQKENGIWAQRISKAIGESGKPIQLLNTTTHGIDSHTVAYAPVAPNTGGRYLFAYSGFAGVAEILDKNAKSIAGVTLNLGVPAGGNTHPDAAFGKIDGKERFLLVYSDKDNCKPGLKSCKALKDQWAGVWGAYIDPINPSTSNTPFPISKIWDHEALRKTYKPRVDYHPATKSFFVTWRELPTLDKQNEESRSHIRGNWISYLVKDGLANTTQVPTPPDNIVVSTATGSCQATGVRCVSKEDPDFPDTVATATGAAVVWHQKSPPNVKILSVVGRVIGTPKKP</sequence>
<reference evidence="2" key="1">
    <citation type="submission" date="2016-10" db="EMBL/GenBank/DDBJ databases">
        <authorList>
            <person name="Varghese N."/>
            <person name="Submissions S."/>
        </authorList>
    </citation>
    <scope>NUCLEOTIDE SEQUENCE [LARGE SCALE GENOMIC DNA]</scope>
    <source>
        <strain evidence="2">CGMCC 1.10971</strain>
    </source>
</reference>
<evidence type="ECO:0000313" key="1">
    <source>
        <dbReference type="EMBL" id="SFG79760.1"/>
    </source>
</evidence>
<dbReference type="AlphaFoldDB" id="A0A1I2URX1"/>
<evidence type="ECO:0000313" key="2">
    <source>
        <dbReference type="Proteomes" id="UP000198623"/>
    </source>
</evidence>
<name>A0A1I2URX1_9GAMM</name>
<accession>A0A1I2URX1</accession>
<dbReference type="Proteomes" id="UP000198623">
    <property type="component" value="Unassembled WGS sequence"/>
</dbReference>
<keyword evidence="2" id="KW-1185">Reference proteome</keyword>
<organism evidence="1 2">
    <name type="scientific">Neptunomonas qingdaonensis</name>
    <dbReference type="NCBI Taxonomy" id="1045558"/>
    <lineage>
        <taxon>Bacteria</taxon>
        <taxon>Pseudomonadati</taxon>
        <taxon>Pseudomonadota</taxon>
        <taxon>Gammaproteobacteria</taxon>
        <taxon>Oceanospirillales</taxon>
        <taxon>Oceanospirillaceae</taxon>
        <taxon>Neptunomonas</taxon>
    </lineage>
</organism>